<reference evidence="2 3" key="1">
    <citation type="submission" date="2018-12" db="EMBL/GenBank/DDBJ databases">
        <authorList>
            <person name="Sun L."/>
            <person name="Chen Z."/>
        </authorList>
    </citation>
    <scope>NUCLEOTIDE SEQUENCE [LARGE SCALE GENOMIC DNA]</scope>
    <source>
        <strain evidence="2 3">3-5-3</strain>
    </source>
</reference>
<evidence type="ECO:0000313" key="3">
    <source>
        <dbReference type="Proteomes" id="UP000272464"/>
    </source>
</evidence>
<dbReference type="Gene3D" id="3.30.70.100">
    <property type="match status" value="1"/>
</dbReference>
<feature type="domain" description="EthD" evidence="1">
    <location>
        <begin position="25"/>
        <end position="95"/>
    </location>
</feature>
<name>A0A3S1DAT2_9BACL</name>
<proteinExistence type="predicted"/>
<protein>
    <submittedName>
        <fullName evidence="2">EthD family reductase</fullName>
    </submittedName>
</protein>
<dbReference type="EMBL" id="RZNX01000002">
    <property type="protein sequence ID" value="RUT33664.1"/>
    <property type="molecule type" value="Genomic_DNA"/>
</dbReference>
<dbReference type="GO" id="GO:0016491">
    <property type="term" value="F:oxidoreductase activity"/>
    <property type="evidence" value="ECO:0007669"/>
    <property type="project" value="InterPro"/>
</dbReference>
<comment type="caution">
    <text evidence="2">The sequence shown here is derived from an EMBL/GenBank/DDBJ whole genome shotgun (WGS) entry which is preliminary data.</text>
</comment>
<dbReference type="InterPro" id="IPR011008">
    <property type="entry name" value="Dimeric_a/b-barrel"/>
</dbReference>
<accession>A0A3S1DAT2</accession>
<evidence type="ECO:0000259" key="1">
    <source>
        <dbReference type="Pfam" id="PF07110"/>
    </source>
</evidence>
<dbReference type="OrthoDB" id="2617012at2"/>
<gene>
    <name evidence="2" type="ORF">EJP77_08490</name>
</gene>
<dbReference type="InterPro" id="IPR009799">
    <property type="entry name" value="EthD_dom"/>
</dbReference>
<organism evidence="2 3">
    <name type="scientific">Paenibacillus zeisoli</name>
    <dbReference type="NCBI Taxonomy" id="2496267"/>
    <lineage>
        <taxon>Bacteria</taxon>
        <taxon>Bacillati</taxon>
        <taxon>Bacillota</taxon>
        <taxon>Bacilli</taxon>
        <taxon>Bacillales</taxon>
        <taxon>Paenibacillaceae</taxon>
        <taxon>Paenibacillus</taxon>
    </lineage>
</organism>
<dbReference type="AlphaFoldDB" id="A0A3S1DAT2"/>
<dbReference type="SUPFAM" id="SSF54909">
    <property type="entry name" value="Dimeric alpha+beta barrel"/>
    <property type="match status" value="1"/>
</dbReference>
<evidence type="ECO:0000313" key="2">
    <source>
        <dbReference type="EMBL" id="RUT33664.1"/>
    </source>
</evidence>
<keyword evidence="3" id="KW-1185">Reference proteome</keyword>
<dbReference type="Pfam" id="PF07110">
    <property type="entry name" value="EthD"/>
    <property type="match status" value="1"/>
</dbReference>
<dbReference type="Proteomes" id="UP000272464">
    <property type="component" value="Unassembled WGS sequence"/>
</dbReference>
<dbReference type="NCBIfam" id="TIGR02118">
    <property type="entry name" value="EthD family reductase"/>
    <property type="match status" value="1"/>
</dbReference>
<sequence>MNVKESGVMIVLSFAYPYGDTLDPEYYMTQHIPKVKAVLASFEGSRAELRKDITPGEGPFQLTISFYFRSAEVMEQFLADPRIPDLQQDIANFYGGAPRVFTEEQVEV</sequence>